<dbReference type="Pfam" id="PF13476">
    <property type="entry name" value="AAA_23"/>
    <property type="match status" value="1"/>
</dbReference>
<comment type="caution">
    <text evidence="4">The sequence shown here is derived from an EMBL/GenBank/DDBJ whole genome shotgun (WGS) entry which is preliminary data.</text>
</comment>
<dbReference type="SUPFAM" id="SSF52540">
    <property type="entry name" value="P-loop containing nucleoside triphosphate hydrolases"/>
    <property type="match status" value="1"/>
</dbReference>
<evidence type="ECO:0000256" key="1">
    <source>
        <dbReference type="SAM" id="Coils"/>
    </source>
</evidence>
<feature type="region of interest" description="Disordered" evidence="2">
    <location>
        <begin position="248"/>
        <end position="284"/>
    </location>
</feature>
<reference evidence="4" key="1">
    <citation type="submission" date="2022-07" db="EMBL/GenBank/DDBJ databases">
        <title>Parvularcula maris sp. nov., an algicidal bacterium isolated from seawater.</title>
        <authorList>
            <person name="Li F."/>
        </authorList>
    </citation>
    <scope>NUCLEOTIDE SEQUENCE</scope>
    <source>
        <strain evidence="4">BGMRC 0090</strain>
    </source>
</reference>
<organism evidence="4 5">
    <name type="scientific">Parvularcula maris</name>
    <dbReference type="NCBI Taxonomy" id="2965077"/>
    <lineage>
        <taxon>Bacteria</taxon>
        <taxon>Pseudomonadati</taxon>
        <taxon>Pseudomonadota</taxon>
        <taxon>Alphaproteobacteria</taxon>
        <taxon>Parvularculales</taxon>
        <taxon>Parvularculaceae</taxon>
        <taxon>Parvularcula</taxon>
    </lineage>
</organism>
<proteinExistence type="predicted"/>
<sequence>MRFSSIKLQHVGRFGEEGVALEGLSPGLNLLCEPNEFGKSTIFEALSQALFVKDNANSAVSNALRPQGSDADPYIEVAFDTGGEAYRLAKRFAKGRKDSLTRLETGVSTWLADEAQQKLWQLVGAEASGKGAPGLLWLKQGSSLDGALGSKADFLSKDDSRTVSQLLVGEVEDASGTGAASRVEELGRKELGELEQPKKQEPRKELKAAIERVADLTAKRDQLAARLRESEELRSKLTELRATLRSLDDPEDRKADEADLAEAKEQAQEGQKLKAELGHTEELLRRDQAEKARLEEEIEQFDAEQKAAKNLRSTQSMAAGQVQKLTEDIGTTETELAAQEERRTTADKKVQQTNTGLQEWATFVSLAETRRGAAERSERLAKAQFVEKDLSALPPRAAAFDLPALRKAAERLARVEAKLEAEAPRLEVISGEGVNLDGMALNQGELRTVTGEGRIEAGGAVMRLHVSQKAALRQEYAEAGNALSTLLDTAECKSLAEAEAKAEQQRTAEQKRQALEASLTALAPEGLQALAARVEADRAALSQAPAQPDTSKEELERGHADALDEAADAAGRIRALAEKLDGLKERRRDAQVEATTAMQALRSLEARLGPEEDRPARQAKLQEKLDALGEKIAGGFYRKTEIDKALRRVREAETRLARLTEAAAARAGRRESLLQNIASTETLLRERQAEGIEEQLGTAAGELELATEKRDALERRRGGLKLLLGLLGEEAEERRRQVTGPVMRELLPMTERLFGESQLRFDDEWNPESLERPGGSMRVAQLSAGTREQLGILSRLAFAKLMAARGEPVPVILDDALTYSDDRRAGVFFDILHEVAQETQIIVLSCHERLFRDFSGHRIEPVPFLTER</sequence>
<protein>
    <submittedName>
        <fullName evidence="4">AAA family ATPase</fullName>
    </submittedName>
</protein>
<accession>A0A9X2LBG2</accession>
<evidence type="ECO:0000259" key="3">
    <source>
        <dbReference type="Pfam" id="PF13476"/>
    </source>
</evidence>
<gene>
    <name evidence="4" type="ORF">NOG11_08670</name>
</gene>
<dbReference type="Gene3D" id="3.40.50.300">
    <property type="entry name" value="P-loop containing nucleotide triphosphate hydrolases"/>
    <property type="match status" value="2"/>
</dbReference>
<feature type="compositionally biased region" description="Basic and acidic residues" evidence="2">
    <location>
        <begin position="182"/>
        <end position="205"/>
    </location>
</feature>
<keyword evidence="5" id="KW-1185">Reference proteome</keyword>
<evidence type="ECO:0000256" key="2">
    <source>
        <dbReference type="SAM" id="MobiDB-lite"/>
    </source>
</evidence>
<dbReference type="InterPro" id="IPR038729">
    <property type="entry name" value="Rad50/SbcC_AAA"/>
</dbReference>
<name>A0A9X2LBG2_9PROT</name>
<feature type="region of interest" description="Disordered" evidence="2">
    <location>
        <begin position="177"/>
        <end position="205"/>
    </location>
</feature>
<dbReference type="PANTHER" id="PTHR41259:SF1">
    <property type="entry name" value="DOUBLE-STRAND BREAK REPAIR RAD50 ATPASE, PUTATIVE-RELATED"/>
    <property type="match status" value="1"/>
</dbReference>
<dbReference type="RefSeq" id="WP_256619353.1">
    <property type="nucleotide sequence ID" value="NZ_JANIBC010000005.1"/>
</dbReference>
<dbReference type="Proteomes" id="UP001142610">
    <property type="component" value="Unassembled WGS sequence"/>
</dbReference>
<feature type="region of interest" description="Disordered" evidence="2">
    <location>
        <begin position="539"/>
        <end position="558"/>
    </location>
</feature>
<evidence type="ECO:0000313" key="4">
    <source>
        <dbReference type="EMBL" id="MCQ8185467.1"/>
    </source>
</evidence>
<dbReference type="PANTHER" id="PTHR41259">
    <property type="entry name" value="DOUBLE-STRAND BREAK REPAIR RAD50 ATPASE, PUTATIVE-RELATED"/>
    <property type="match status" value="1"/>
</dbReference>
<feature type="coiled-coil region" evidence="1">
    <location>
        <begin position="566"/>
        <end position="607"/>
    </location>
</feature>
<keyword evidence="1" id="KW-0175">Coiled coil</keyword>
<evidence type="ECO:0000313" key="5">
    <source>
        <dbReference type="Proteomes" id="UP001142610"/>
    </source>
</evidence>
<dbReference type="InterPro" id="IPR027417">
    <property type="entry name" value="P-loop_NTPase"/>
</dbReference>
<dbReference type="EMBL" id="JANIBC010000005">
    <property type="protein sequence ID" value="MCQ8185467.1"/>
    <property type="molecule type" value="Genomic_DNA"/>
</dbReference>
<feature type="domain" description="Rad50/SbcC-type AAA" evidence="3">
    <location>
        <begin position="5"/>
        <end position="247"/>
    </location>
</feature>
<dbReference type="AlphaFoldDB" id="A0A9X2LBG2"/>